<keyword evidence="6" id="KW-0175">Coiled coil</keyword>
<evidence type="ECO:0000256" key="4">
    <source>
        <dbReference type="ARBA" id="ARBA00022777"/>
    </source>
</evidence>
<dbReference type="SMART" id="SM00387">
    <property type="entry name" value="HATPase_c"/>
    <property type="match status" value="1"/>
</dbReference>
<dbReference type="CDD" id="cd00130">
    <property type="entry name" value="PAS"/>
    <property type="match status" value="2"/>
</dbReference>
<dbReference type="Pfam" id="PF00512">
    <property type="entry name" value="HisKA"/>
    <property type="match status" value="1"/>
</dbReference>
<dbReference type="SUPFAM" id="SSF52172">
    <property type="entry name" value="CheY-like"/>
    <property type="match status" value="1"/>
</dbReference>
<dbReference type="SUPFAM" id="SSF55874">
    <property type="entry name" value="ATPase domain of HSP90 chaperone/DNA topoisomerase II/histidine kinase"/>
    <property type="match status" value="1"/>
</dbReference>
<dbReference type="InterPro" id="IPR003661">
    <property type="entry name" value="HisK_dim/P_dom"/>
</dbReference>
<gene>
    <name evidence="11" type="ORF">I6H70_18645</name>
</gene>
<dbReference type="SUPFAM" id="SSF55785">
    <property type="entry name" value="PYP-like sensor domain (PAS domain)"/>
    <property type="match status" value="2"/>
</dbReference>
<dbReference type="PANTHER" id="PTHR43065:SF42">
    <property type="entry name" value="TWO-COMPONENT SENSOR PPRA"/>
    <property type="match status" value="1"/>
</dbReference>
<dbReference type="InterPro" id="IPR003594">
    <property type="entry name" value="HATPase_dom"/>
</dbReference>
<dbReference type="PANTHER" id="PTHR43065">
    <property type="entry name" value="SENSOR HISTIDINE KINASE"/>
    <property type="match status" value="1"/>
</dbReference>
<dbReference type="PROSITE" id="PS50110">
    <property type="entry name" value="RESPONSE_REGULATORY"/>
    <property type="match status" value="1"/>
</dbReference>
<evidence type="ECO:0000256" key="5">
    <source>
        <dbReference type="PROSITE-ProRule" id="PRU00169"/>
    </source>
</evidence>
<feature type="domain" description="PAS" evidence="9">
    <location>
        <begin position="126"/>
        <end position="196"/>
    </location>
</feature>
<evidence type="ECO:0000256" key="3">
    <source>
        <dbReference type="ARBA" id="ARBA00022553"/>
    </source>
</evidence>
<evidence type="ECO:0000256" key="6">
    <source>
        <dbReference type="SAM" id="Coils"/>
    </source>
</evidence>
<dbReference type="SMART" id="SM00388">
    <property type="entry name" value="HisKA"/>
    <property type="match status" value="1"/>
</dbReference>
<feature type="modified residue" description="4-aspartylphosphate" evidence="5">
    <location>
        <position position="598"/>
    </location>
</feature>
<dbReference type="InterPro" id="IPR000014">
    <property type="entry name" value="PAS"/>
</dbReference>
<dbReference type="EC" id="2.7.13.3" evidence="2"/>
<sequence>MEESRALRQALEIEEVPVIYFDMSGRFVDANGAFLRQSQYSRAELEDGELSWQRLTPPEWVEPSERAFAELKRRGATTPYQKEYIRKDGTRWWALFAAKRLSEHLAFEFIIDITARKRAEEALAQSEQRLRSLIDALPSPVWRANAAGHWRWASCQWTELTGQTCEDCVGLGWLDSLRDEDRRAVLAAWQQAGRNEVLQFECRVRDARAQEYRWMQAKAVPMADEEAGRIEWVGTFTDVEEQCRARQALAQSHAELEALVETRTHALQQTVDRLNRETRERKQAEAQLLQSEKLRAVGQLTGGIAHDFNNLLAGINASLELMQLRLNQGKAEEADRYCSLALSSVNRAAALTKRLLTFSRQQPLEPKRVEPSQIIAELEELVRRTVGPKIRVETRLKAADAVHCEPSQLENALLNLAINARDAMPSGGCLTLATDVCELPAEQATELLLDPGRYLCIEVTDSGVGMSEEVRARAFDPFFTTKSIGEGTGLGLSMVYGFTQQSGGQAQINSAPDRGTTVRLFLPFAAAETLKTGPAEAQPSAQRAQGERILLVEDEAVIREVVSEQLADLGYRVSTAFDGQSALQEVERLGEFDLLISDIGLPGAWSGNRLAEEIRTRMPAVKVLFMTGFAPNESALIEASQAGGAKLLKKPFTLGQLSGCVRQTLDQTGR</sequence>
<evidence type="ECO:0000259" key="9">
    <source>
        <dbReference type="PROSITE" id="PS50112"/>
    </source>
</evidence>
<dbReference type="InterPro" id="IPR000700">
    <property type="entry name" value="PAS-assoc_C"/>
</dbReference>
<dbReference type="Gene3D" id="3.30.565.10">
    <property type="entry name" value="Histidine kinase-like ATPase, C-terminal domain"/>
    <property type="match status" value="1"/>
</dbReference>
<dbReference type="Pfam" id="PF00072">
    <property type="entry name" value="Response_reg"/>
    <property type="match status" value="1"/>
</dbReference>
<feature type="domain" description="PAC" evidence="10">
    <location>
        <begin position="198"/>
        <end position="251"/>
    </location>
</feature>
<evidence type="ECO:0000259" key="8">
    <source>
        <dbReference type="PROSITE" id="PS50110"/>
    </source>
</evidence>
<evidence type="ECO:0000256" key="2">
    <source>
        <dbReference type="ARBA" id="ARBA00012438"/>
    </source>
</evidence>
<dbReference type="InterPro" id="IPR036097">
    <property type="entry name" value="HisK_dim/P_sf"/>
</dbReference>
<dbReference type="PROSITE" id="PS50109">
    <property type="entry name" value="HIS_KIN"/>
    <property type="match status" value="1"/>
</dbReference>
<feature type="domain" description="Response regulatory" evidence="8">
    <location>
        <begin position="548"/>
        <end position="665"/>
    </location>
</feature>
<dbReference type="Pfam" id="PF08448">
    <property type="entry name" value="PAS_4"/>
    <property type="match status" value="1"/>
</dbReference>
<protein>
    <recommendedName>
        <fullName evidence="2">histidine kinase</fullName>
        <ecNumber evidence="2">2.7.13.3</ecNumber>
    </recommendedName>
</protein>
<dbReference type="PRINTS" id="PR00344">
    <property type="entry name" value="BCTRLSENSOR"/>
</dbReference>
<name>A0A9X7YRY8_9GAMM</name>
<dbReference type="SMART" id="SM00448">
    <property type="entry name" value="REC"/>
    <property type="match status" value="1"/>
</dbReference>
<dbReference type="Pfam" id="PF13426">
    <property type="entry name" value="PAS_9"/>
    <property type="match status" value="1"/>
</dbReference>
<dbReference type="SMART" id="SM00086">
    <property type="entry name" value="PAC"/>
    <property type="match status" value="2"/>
</dbReference>
<keyword evidence="4" id="KW-0418">Kinase</keyword>
<feature type="domain" description="Histidine kinase" evidence="7">
    <location>
        <begin position="303"/>
        <end position="526"/>
    </location>
</feature>
<dbReference type="InterPro" id="IPR013656">
    <property type="entry name" value="PAS_4"/>
</dbReference>
<dbReference type="PROSITE" id="PS50112">
    <property type="entry name" value="PAS"/>
    <property type="match status" value="1"/>
</dbReference>
<dbReference type="InterPro" id="IPR001610">
    <property type="entry name" value="PAC"/>
</dbReference>
<dbReference type="CDD" id="cd00082">
    <property type="entry name" value="HisKA"/>
    <property type="match status" value="1"/>
</dbReference>
<dbReference type="SUPFAM" id="SSF47384">
    <property type="entry name" value="Homodimeric domain of signal transducing histidine kinase"/>
    <property type="match status" value="1"/>
</dbReference>
<dbReference type="InterPro" id="IPR001789">
    <property type="entry name" value="Sig_transdc_resp-reg_receiver"/>
</dbReference>
<dbReference type="Gene3D" id="1.10.287.130">
    <property type="match status" value="1"/>
</dbReference>
<evidence type="ECO:0000313" key="11">
    <source>
        <dbReference type="EMBL" id="QQN50527.1"/>
    </source>
</evidence>
<evidence type="ECO:0000259" key="10">
    <source>
        <dbReference type="PROSITE" id="PS50113"/>
    </source>
</evidence>
<comment type="catalytic activity">
    <reaction evidence="1">
        <text>ATP + protein L-histidine = ADP + protein N-phospho-L-histidine.</text>
        <dbReference type="EC" id="2.7.13.3"/>
    </reaction>
</comment>
<dbReference type="RefSeq" id="WP_200291303.1">
    <property type="nucleotide sequence ID" value="NZ_CP067013.1"/>
</dbReference>
<dbReference type="PROSITE" id="PS50113">
    <property type="entry name" value="PAC"/>
    <property type="match status" value="1"/>
</dbReference>
<evidence type="ECO:0000256" key="1">
    <source>
        <dbReference type="ARBA" id="ARBA00000085"/>
    </source>
</evidence>
<dbReference type="AlphaFoldDB" id="A0A9X7YRY8"/>
<evidence type="ECO:0000313" key="12">
    <source>
        <dbReference type="Proteomes" id="UP000595933"/>
    </source>
</evidence>
<keyword evidence="3 5" id="KW-0597">Phosphoprotein</keyword>
<dbReference type="EMBL" id="CP067013">
    <property type="protein sequence ID" value="QQN50527.1"/>
    <property type="molecule type" value="Genomic_DNA"/>
</dbReference>
<feature type="coiled-coil region" evidence="6">
    <location>
        <begin position="267"/>
        <end position="294"/>
    </location>
</feature>
<proteinExistence type="predicted"/>
<evidence type="ECO:0000259" key="7">
    <source>
        <dbReference type="PROSITE" id="PS50109"/>
    </source>
</evidence>
<dbReference type="Pfam" id="PF02518">
    <property type="entry name" value="HATPase_c"/>
    <property type="match status" value="1"/>
</dbReference>
<accession>A0A9X7YRY8</accession>
<dbReference type="InterPro" id="IPR035965">
    <property type="entry name" value="PAS-like_dom_sf"/>
</dbReference>
<dbReference type="InterPro" id="IPR005467">
    <property type="entry name" value="His_kinase_dom"/>
</dbReference>
<keyword evidence="4" id="KW-0808">Transferase</keyword>
<dbReference type="NCBIfam" id="TIGR00229">
    <property type="entry name" value="sensory_box"/>
    <property type="match status" value="2"/>
</dbReference>
<dbReference type="Gene3D" id="3.30.450.20">
    <property type="entry name" value="PAS domain"/>
    <property type="match status" value="2"/>
</dbReference>
<dbReference type="InterPro" id="IPR036890">
    <property type="entry name" value="HATPase_C_sf"/>
</dbReference>
<dbReference type="InterPro" id="IPR011006">
    <property type="entry name" value="CheY-like_superfamily"/>
</dbReference>
<dbReference type="SMART" id="SM00091">
    <property type="entry name" value="PAS"/>
    <property type="match status" value="2"/>
</dbReference>
<dbReference type="Gene3D" id="3.40.50.2300">
    <property type="match status" value="1"/>
</dbReference>
<organism evidence="11 12">
    <name type="scientific">Stutzerimonas balearica</name>
    <dbReference type="NCBI Taxonomy" id="74829"/>
    <lineage>
        <taxon>Bacteria</taxon>
        <taxon>Pseudomonadati</taxon>
        <taxon>Pseudomonadota</taxon>
        <taxon>Gammaproteobacteria</taxon>
        <taxon>Pseudomonadales</taxon>
        <taxon>Pseudomonadaceae</taxon>
        <taxon>Stutzerimonas</taxon>
    </lineage>
</organism>
<dbReference type="GO" id="GO:0000155">
    <property type="term" value="F:phosphorelay sensor kinase activity"/>
    <property type="evidence" value="ECO:0007669"/>
    <property type="project" value="InterPro"/>
</dbReference>
<dbReference type="Proteomes" id="UP000595933">
    <property type="component" value="Chromosome"/>
</dbReference>
<reference evidence="11 12" key="1">
    <citation type="submission" date="2020-12" db="EMBL/GenBank/DDBJ databases">
        <title>FDA dAtabase for Regulatory Grade micrObial Sequences (FDA-ARGOS): Supporting development and validation of Infectious Disease Dx tests.</title>
        <authorList>
            <person name="Sproer C."/>
            <person name="Gronow S."/>
            <person name="Severitt S."/>
            <person name="Schroder I."/>
            <person name="Tallon L."/>
            <person name="Sadzewicz L."/>
            <person name="Zhao X."/>
            <person name="Boylan J."/>
            <person name="Ott S."/>
            <person name="Bowen H."/>
            <person name="Vavikolanu K."/>
            <person name="Mehta A."/>
            <person name="Aluvathingal J."/>
            <person name="Nadendla S."/>
            <person name="Lowell S."/>
            <person name="Myers T."/>
            <person name="Yan Y."/>
            <person name="Sichtig H."/>
        </authorList>
    </citation>
    <scope>NUCLEOTIDE SEQUENCE [LARGE SCALE GENOMIC DNA]</scope>
    <source>
        <strain evidence="11 12">FDAARGOS_1013</strain>
    </source>
</reference>
<dbReference type="InterPro" id="IPR004358">
    <property type="entry name" value="Sig_transdc_His_kin-like_C"/>
</dbReference>